<sequence>MSKSSLVSVIVATYNWPTALAMVLKSLLDQKDRHFEIIIADDGSKDETRDLIARFARQSDIPIRHFWQEDRGFRLSEVRNGALKLAQGDLTIFIDGDCCVMPDFISKHRAAATPGCFVTGKRVFLKRRFTEFVMRNQPAFHKWPRAALFGLGITGQCNRPFQFIPLPQSHKSMWQYETSWKKAQACNLAVFREDIDKIAGFDEAYQSHGLEDSDFILRLIRAGVRRKNLEYSSPVLHLFHARKIAQRHSGASDNGLLFRTLEAEKQRFLPVQSIFLPPEAAE</sequence>
<dbReference type="Pfam" id="PF02709">
    <property type="entry name" value="Glyco_transf_7C"/>
    <property type="match status" value="1"/>
</dbReference>
<reference evidence="4 5" key="1">
    <citation type="submission" date="2014-07" db="EMBL/GenBank/DDBJ databases">
        <title>Draft genome sequence of Thalassospira profundimaris S25-3-2.</title>
        <authorList>
            <person name="Lai Q."/>
            <person name="Shao Z."/>
        </authorList>
    </citation>
    <scope>NUCLEOTIDE SEQUENCE [LARGE SCALE GENOMIC DNA]</scope>
    <source>
        <strain evidence="4 5">S25-3-2</strain>
    </source>
</reference>
<evidence type="ECO:0000259" key="2">
    <source>
        <dbReference type="Pfam" id="PF00535"/>
    </source>
</evidence>
<dbReference type="PANTHER" id="PTHR43685:SF3">
    <property type="entry name" value="SLR2126 PROTEIN"/>
    <property type="match status" value="1"/>
</dbReference>
<feature type="domain" description="Glycosyltransferase 2-like" evidence="2">
    <location>
        <begin position="8"/>
        <end position="135"/>
    </location>
</feature>
<dbReference type="InterPro" id="IPR050834">
    <property type="entry name" value="Glycosyltransf_2"/>
</dbReference>
<dbReference type="Gene3D" id="3.90.550.10">
    <property type="entry name" value="Spore Coat Polysaccharide Biosynthesis Protein SpsA, Chain A"/>
    <property type="match status" value="1"/>
</dbReference>
<keyword evidence="1 4" id="KW-0808">Transferase</keyword>
<dbReference type="GO" id="GO:0016740">
    <property type="term" value="F:transferase activity"/>
    <property type="evidence" value="ECO:0007669"/>
    <property type="project" value="UniProtKB-KW"/>
</dbReference>
<gene>
    <name evidence="4" type="ORF">TH25_01105</name>
</gene>
<dbReference type="SUPFAM" id="SSF53448">
    <property type="entry name" value="Nucleotide-diphospho-sugar transferases"/>
    <property type="match status" value="1"/>
</dbReference>
<proteinExistence type="predicted"/>
<dbReference type="InterPro" id="IPR029044">
    <property type="entry name" value="Nucleotide-diphossugar_trans"/>
</dbReference>
<dbReference type="RefSeq" id="WP_114086562.1">
    <property type="nucleotide sequence ID" value="NZ_JPWH01000001.1"/>
</dbReference>
<dbReference type="EMBL" id="JPWH01000001">
    <property type="protein sequence ID" value="RCK53991.1"/>
    <property type="molecule type" value="Genomic_DNA"/>
</dbReference>
<evidence type="ECO:0000256" key="1">
    <source>
        <dbReference type="ARBA" id="ARBA00022679"/>
    </source>
</evidence>
<protein>
    <submittedName>
        <fullName evidence="4">Glycosyl transferase family 2</fullName>
    </submittedName>
</protein>
<evidence type="ECO:0000313" key="5">
    <source>
        <dbReference type="Proteomes" id="UP000252517"/>
    </source>
</evidence>
<comment type="caution">
    <text evidence="4">The sequence shown here is derived from an EMBL/GenBank/DDBJ whole genome shotgun (WGS) entry which is preliminary data.</text>
</comment>
<dbReference type="PANTHER" id="PTHR43685">
    <property type="entry name" value="GLYCOSYLTRANSFERASE"/>
    <property type="match status" value="1"/>
</dbReference>
<dbReference type="Pfam" id="PF00535">
    <property type="entry name" value="Glycos_transf_2"/>
    <property type="match status" value="1"/>
</dbReference>
<organism evidence="4 5">
    <name type="scientific">Thalassospira profundimaris</name>
    <dbReference type="NCBI Taxonomy" id="502049"/>
    <lineage>
        <taxon>Bacteria</taxon>
        <taxon>Pseudomonadati</taxon>
        <taxon>Pseudomonadota</taxon>
        <taxon>Alphaproteobacteria</taxon>
        <taxon>Rhodospirillales</taxon>
        <taxon>Thalassospiraceae</taxon>
        <taxon>Thalassospira</taxon>
    </lineage>
</organism>
<dbReference type="InterPro" id="IPR001173">
    <property type="entry name" value="Glyco_trans_2-like"/>
</dbReference>
<accession>A0A367XMG0</accession>
<feature type="domain" description="Galactosyltransferase C-terminal" evidence="3">
    <location>
        <begin position="172"/>
        <end position="237"/>
    </location>
</feature>
<dbReference type="InterPro" id="IPR027791">
    <property type="entry name" value="Galactosyl_T_C"/>
</dbReference>
<dbReference type="OrthoDB" id="6383742at2"/>
<name>A0A367XMG0_9PROT</name>
<evidence type="ECO:0000259" key="3">
    <source>
        <dbReference type="Pfam" id="PF02709"/>
    </source>
</evidence>
<dbReference type="AlphaFoldDB" id="A0A367XMG0"/>
<dbReference type="Proteomes" id="UP000252517">
    <property type="component" value="Unassembled WGS sequence"/>
</dbReference>
<evidence type="ECO:0000313" key="4">
    <source>
        <dbReference type="EMBL" id="RCK53991.1"/>
    </source>
</evidence>